<evidence type="ECO:0000313" key="1">
    <source>
        <dbReference type="EMBL" id="QDI03845.1"/>
    </source>
</evidence>
<reference evidence="1 2" key="1">
    <citation type="submission" date="2019-03" db="EMBL/GenBank/DDBJ databases">
        <title>Tal1 in Xanthomonas translucens pv. cerealis Contributes to Virulence in Bacterial Leaf Streak of Wheat.</title>
        <authorList>
            <person name="Shah S.M.A."/>
            <person name="Haq F."/>
            <person name="Ma W."/>
            <person name="Xu X."/>
            <person name="Wang S."/>
            <person name="Xu Z."/>
            <person name="Zou L."/>
            <person name="Zhu B."/>
            <person name="Chen G."/>
        </authorList>
    </citation>
    <scope>NUCLEOTIDE SEQUENCE [LARGE SCALE GENOMIC DNA]</scope>
    <source>
        <strain evidence="1 2">01</strain>
    </source>
</reference>
<sequence>MLSERDKQVEALSEKLHCIARSAGVSRCCVLMQSSAQISEGAAKLQQALDNSRNEVVPVNLAPMPKSDWPYLVVLDIAKGHDAWISALAMEAAQREVQWESLQSGRPNQVCAWILGERDPRELSRRIAKNAIQRNPQRKRRWLRFYDPCVIDLYWDLLTPTQRLLSDQEMGSWLYVDRYVELRALSAPEASGQMTGATLSNEQWDGLEYVGSINQSWIRLGKEGVIPEFAQLTSARRTMVATVPALGIDDSIDLDLFAYHAIKYGPGFHADTSVQQVLRRLSAEEGYAYLMQGFSEEHWADIRDRRSISLITVNKNGR</sequence>
<protein>
    <submittedName>
        <fullName evidence="1">Uncharacterized protein</fullName>
    </submittedName>
</protein>
<proteinExistence type="predicted"/>
<name>A0A514ECY2_9XANT</name>
<gene>
    <name evidence="1" type="ORF">E4A48_09150</name>
</gene>
<organism evidence="1 2">
    <name type="scientific">Xanthomonas cerealis pv. cerealis</name>
    <dbReference type="NCBI Taxonomy" id="152263"/>
    <lineage>
        <taxon>Bacteria</taxon>
        <taxon>Pseudomonadati</taxon>
        <taxon>Pseudomonadota</taxon>
        <taxon>Gammaproteobacteria</taxon>
        <taxon>Lysobacterales</taxon>
        <taxon>Lysobacteraceae</taxon>
        <taxon>Xanthomonas</taxon>
        <taxon>Xanthomonas translucens group</taxon>
        <taxon>Xanthomonas cerealis</taxon>
    </lineage>
</organism>
<dbReference type="AlphaFoldDB" id="A0A514ECY2"/>
<keyword evidence="2" id="KW-1185">Reference proteome</keyword>
<dbReference type="Proteomes" id="UP000319349">
    <property type="component" value="Chromosome"/>
</dbReference>
<dbReference type="EMBL" id="CP038228">
    <property type="protein sequence ID" value="QDI03845.1"/>
    <property type="molecule type" value="Genomic_DNA"/>
</dbReference>
<evidence type="ECO:0000313" key="2">
    <source>
        <dbReference type="Proteomes" id="UP000319349"/>
    </source>
</evidence>
<accession>A0A514ECY2</accession>
<dbReference type="RefSeq" id="WP_142742295.1">
    <property type="nucleotide sequence ID" value="NZ_CP038228.1"/>
</dbReference>